<protein>
    <submittedName>
        <fullName evidence="2">Putative secreted protein</fullName>
    </submittedName>
</protein>
<sequence>MATLLLLLLTSALTSATTPDSHSCFHTFHDFSDLFGRDFLSRIRCSSIAPHREPPRRSTLYQRAPGG</sequence>
<name>A0A2M4B1U0_9DIPT</name>
<organism evidence="2">
    <name type="scientific">Anopheles triannulatus</name>
    <dbReference type="NCBI Taxonomy" id="58253"/>
    <lineage>
        <taxon>Eukaryota</taxon>
        <taxon>Metazoa</taxon>
        <taxon>Ecdysozoa</taxon>
        <taxon>Arthropoda</taxon>
        <taxon>Hexapoda</taxon>
        <taxon>Insecta</taxon>
        <taxon>Pterygota</taxon>
        <taxon>Neoptera</taxon>
        <taxon>Endopterygota</taxon>
        <taxon>Diptera</taxon>
        <taxon>Nematocera</taxon>
        <taxon>Culicoidea</taxon>
        <taxon>Culicidae</taxon>
        <taxon>Anophelinae</taxon>
        <taxon>Anopheles</taxon>
    </lineage>
</organism>
<keyword evidence="1" id="KW-0732">Signal</keyword>
<evidence type="ECO:0000256" key="1">
    <source>
        <dbReference type="SAM" id="SignalP"/>
    </source>
</evidence>
<accession>A0A2M4B1U0</accession>
<dbReference type="EMBL" id="GGFK01013688">
    <property type="protein sequence ID" value="MBW47009.1"/>
    <property type="molecule type" value="Transcribed_RNA"/>
</dbReference>
<feature type="signal peptide" evidence="1">
    <location>
        <begin position="1"/>
        <end position="16"/>
    </location>
</feature>
<dbReference type="AlphaFoldDB" id="A0A2M4B1U0"/>
<feature type="chain" id="PRO_5014934630" evidence="1">
    <location>
        <begin position="17"/>
        <end position="67"/>
    </location>
</feature>
<evidence type="ECO:0000313" key="2">
    <source>
        <dbReference type="EMBL" id="MBW47009.1"/>
    </source>
</evidence>
<proteinExistence type="predicted"/>
<reference evidence="2" key="1">
    <citation type="submission" date="2018-01" db="EMBL/GenBank/DDBJ databases">
        <title>An insight into the sialome of Amazonian anophelines.</title>
        <authorList>
            <person name="Ribeiro J.M."/>
            <person name="Scarpassa V."/>
            <person name="Calvo E."/>
        </authorList>
    </citation>
    <scope>NUCLEOTIDE SEQUENCE</scope>
    <source>
        <tissue evidence="2">Salivary glands</tissue>
    </source>
</reference>